<keyword evidence="4" id="KW-0812">Transmembrane</keyword>
<evidence type="ECO:0000313" key="11">
    <source>
        <dbReference type="Proteomes" id="UP001208570"/>
    </source>
</evidence>
<dbReference type="GO" id="GO:0042626">
    <property type="term" value="F:ATPase-coupled transmembrane transporter activity"/>
    <property type="evidence" value="ECO:0007669"/>
    <property type="project" value="TreeGrafter"/>
</dbReference>
<dbReference type="Pfam" id="PF00005">
    <property type="entry name" value="ABC_tran"/>
    <property type="match status" value="1"/>
</dbReference>
<dbReference type="GO" id="GO:0005886">
    <property type="term" value="C:plasma membrane"/>
    <property type="evidence" value="ECO:0007669"/>
    <property type="project" value="TreeGrafter"/>
</dbReference>
<proteinExistence type="inferred from homology"/>
<dbReference type="InterPro" id="IPR050352">
    <property type="entry name" value="ABCG_transporters"/>
</dbReference>
<evidence type="ECO:0000256" key="4">
    <source>
        <dbReference type="ARBA" id="ARBA00022692"/>
    </source>
</evidence>
<evidence type="ECO:0000313" key="10">
    <source>
        <dbReference type="EMBL" id="KAK2141377.1"/>
    </source>
</evidence>
<accession>A0AAD9IVK3</accession>
<protein>
    <recommendedName>
        <fullName evidence="9">ABC transporter domain-containing protein</fullName>
    </recommendedName>
</protein>
<evidence type="ECO:0000256" key="2">
    <source>
        <dbReference type="ARBA" id="ARBA00005814"/>
    </source>
</evidence>
<keyword evidence="3" id="KW-0813">Transport</keyword>
<dbReference type="GO" id="GO:0016887">
    <property type="term" value="F:ATP hydrolysis activity"/>
    <property type="evidence" value="ECO:0007669"/>
    <property type="project" value="InterPro"/>
</dbReference>
<evidence type="ECO:0000256" key="8">
    <source>
        <dbReference type="ARBA" id="ARBA00023136"/>
    </source>
</evidence>
<organism evidence="10 11">
    <name type="scientific">Paralvinella palmiformis</name>
    <dbReference type="NCBI Taxonomy" id="53620"/>
    <lineage>
        <taxon>Eukaryota</taxon>
        <taxon>Metazoa</taxon>
        <taxon>Spiralia</taxon>
        <taxon>Lophotrochozoa</taxon>
        <taxon>Annelida</taxon>
        <taxon>Polychaeta</taxon>
        <taxon>Sedentaria</taxon>
        <taxon>Canalipalpata</taxon>
        <taxon>Terebellida</taxon>
        <taxon>Terebelliformia</taxon>
        <taxon>Alvinellidae</taxon>
        <taxon>Paralvinella</taxon>
    </lineage>
</organism>
<dbReference type="PANTHER" id="PTHR48041">
    <property type="entry name" value="ABC TRANSPORTER G FAMILY MEMBER 28"/>
    <property type="match status" value="1"/>
</dbReference>
<keyword evidence="8" id="KW-0472">Membrane</keyword>
<evidence type="ECO:0000256" key="3">
    <source>
        <dbReference type="ARBA" id="ARBA00022448"/>
    </source>
</evidence>
<dbReference type="AlphaFoldDB" id="A0AAD9IVK3"/>
<evidence type="ECO:0000256" key="1">
    <source>
        <dbReference type="ARBA" id="ARBA00004141"/>
    </source>
</evidence>
<dbReference type="PROSITE" id="PS50893">
    <property type="entry name" value="ABC_TRANSPORTER_2"/>
    <property type="match status" value="1"/>
</dbReference>
<evidence type="ECO:0000256" key="5">
    <source>
        <dbReference type="ARBA" id="ARBA00022741"/>
    </source>
</evidence>
<comment type="subcellular location">
    <subcellularLocation>
        <location evidence="1">Membrane</location>
        <topology evidence="1">Multi-pass membrane protein</topology>
    </subcellularLocation>
</comment>
<feature type="domain" description="ABC transporter" evidence="9">
    <location>
        <begin position="93"/>
        <end position="324"/>
    </location>
</feature>
<dbReference type="GO" id="GO:0005524">
    <property type="term" value="F:ATP binding"/>
    <property type="evidence" value="ECO:0007669"/>
    <property type="project" value="UniProtKB-KW"/>
</dbReference>
<name>A0AAD9IVK3_9ANNE</name>
<comment type="caution">
    <text evidence="10">The sequence shown here is derived from an EMBL/GenBank/DDBJ whole genome shotgun (WGS) entry which is preliminary data.</text>
</comment>
<dbReference type="Proteomes" id="UP001208570">
    <property type="component" value="Unassembled WGS sequence"/>
</dbReference>
<dbReference type="InterPro" id="IPR003593">
    <property type="entry name" value="AAA+_ATPase"/>
</dbReference>
<dbReference type="SUPFAM" id="SSF52540">
    <property type="entry name" value="P-loop containing nucleoside triphosphate hydrolases"/>
    <property type="match status" value="1"/>
</dbReference>
<gene>
    <name evidence="10" type="ORF">LSH36_1112g00089</name>
</gene>
<sequence>MIQRTRNPSTTEKILFTGKAIPSSHDSLSTTNVTNEINKATTSKQQENKYHQLFNEKETEDLNQKPKIRERKTLSWANITVNTTLMERKCQGLFGRGLPKKERPKIILSKVTGIAKAQSLLAIIGASGSGKTTLLNCLTNRNTGSLKVEGTILVNGENIGDDLYGISGYVQQDDIFIGILTVREHLWFNAVLKLSKTLTHCEKQERVEDIMKEMGLKKCENTLIGIAGIRKGISGSERKCLAFAEKLLTQPSIMLCDEPTSGLDSSAACSVIEALRNMTNNGHTILTTIHQPSSEVFAMLDDILIMANGRVAFMGSRNDATKFFCG</sequence>
<dbReference type="InterPro" id="IPR003439">
    <property type="entry name" value="ABC_transporter-like_ATP-bd"/>
</dbReference>
<keyword evidence="7" id="KW-1133">Transmembrane helix</keyword>
<evidence type="ECO:0000259" key="9">
    <source>
        <dbReference type="PROSITE" id="PS50893"/>
    </source>
</evidence>
<keyword evidence="11" id="KW-1185">Reference proteome</keyword>
<dbReference type="Gene3D" id="3.40.50.300">
    <property type="entry name" value="P-loop containing nucleotide triphosphate hydrolases"/>
    <property type="match status" value="1"/>
</dbReference>
<dbReference type="InterPro" id="IPR027417">
    <property type="entry name" value="P-loop_NTPase"/>
</dbReference>
<comment type="similarity">
    <text evidence="2">Belongs to the ABC transporter superfamily. ABCG family. Eye pigment precursor importer (TC 3.A.1.204) subfamily.</text>
</comment>
<keyword evidence="5" id="KW-0547">Nucleotide-binding</keyword>
<evidence type="ECO:0000256" key="7">
    <source>
        <dbReference type="ARBA" id="ARBA00022989"/>
    </source>
</evidence>
<keyword evidence="6" id="KW-0067">ATP-binding</keyword>
<reference evidence="10" key="1">
    <citation type="journal article" date="2023" name="Mol. Biol. Evol.">
        <title>Third-Generation Sequencing Reveals the Adaptive Role of the Epigenome in Three Deep-Sea Polychaetes.</title>
        <authorList>
            <person name="Perez M."/>
            <person name="Aroh O."/>
            <person name="Sun Y."/>
            <person name="Lan Y."/>
            <person name="Juniper S.K."/>
            <person name="Young C.R."/>
            <person name="Angers B."/>
            <person name="Qian P.Y."/>
        </authorList>
    </citation>
    <scope>NUCLEOTIDE SEQUENCE</scope>
    <source>
        <strain evidence="10">P08H-3</strain>
    </source>
</reference>
<dbReference type="PANTHER" id="PTHR48041:SF139">
    <property type="entry name" value="PROTEIN SCARLET"/>
    <property type="match status" value="1"/>
</dbReference>
<dbReference type="SMART" id="SM00382">
    <property type="entry name" value="AAA"/>
    <property type="match status" value="1"/>
</dbReference>
<evidence type="ECO:0000256" key="6">
    <source>
        <dbReference type="ARBA" id="ARBA00022840"/>
    </source>
</evidence>
<dbReference type="EMBL" id="JAODUP010001111">
    <property type="protein sequence ID" value="KAK2141377.1"/>
    <property type="molecule type" value="Genomic_DNA"/>
</dbReference>